<dbReference type="AlphaFoldDB" id="B4FTS0"/>
<keyword evidence="1" id="KW-0732">Signal</keyword>
<reference evidence="2" key="1">
    <citation type="journal article" date="2009" name="PLoS Genet.">
        <title>Sequencing, mapping, and analysis of 27,455 maize full-length cDNAs.</title>
        <authorList>
            <person name="Soderlund C."/>
            <person name="Descour A."/>
            <person name="Kudrna D."/>
            <person name="Bomhoff M."/>
            <person name="Boyd L."/>
            <person name="Currie J."/>
            <person name="Angelova A."/>
            <person name="Collura K."/>
            <person name="Wissotski M."/>
            <person name="Ashley E."/>
            <person name="Morrow D."/>
            <person name="Fernandes J."/>
            <person name="Walbot V."/>
            <person name="Yu Y."/>
        </authorList>
    </citation>
    <scope>NUCLEOTIDE SEQUENCE</scope>
    <source>
        <strain evidence="2">B73</strain>
    </source>
</reference>
<protein>
    <submittedName>
        <fullName evidence="2">Uncharacterized protein</fullName>
    </submittedName>
</protein>
<name>B4FTS0_MAIZE</name>
<dbReference type="EMBL" id="BT040508">
    <property type="protein sequence ID" value="ACF85513.1"/>
    <property type="molecule type" value="mRNA"/>
</dbReference>
<sequence length="66" mass="7706">MDNSTKAGLLGLWMLLFTIFAARKFQQPIKDDVGDKSVFMFNALPEEEKKAWIQKLERQKGQELFE</sequence>
<feature type="chain" id="PRO_5002805710" evidence="1">
    <location>
        <begin position="22"/>
        <end position="66"/>
    </location>
</feature>
<dbReference type="InterPro" id="IPR019275">
    <property type="entry name" value="DUF2301"/>
</dbReference>
<proteinExistence type="evidence at transcript level"/>
<dbReference type="PANTHER" id="PTHR36716:SF2">
    <property type="entry name" value="F3H9.20 PROTEIN"/>
    <property type="match status" value="1"/>
</dbReference>
<evidence type="ECO:0000256" key="1">
    <source>
        <dbReference type="SAM" id="SignalP"/>
    </source>
</evidence>
<dbReference type="Pfam" id="PF10063">
    <property type="entry name" value="DUF2301"/>
    <property type="match status" value="1"/>
</dbReference>
<accession>B4FTS0</accession>
<organism evidence="2">
    <name type="scientific">Zea mays</name>
    <name type="common">Maize</name>
    <dbReference type="NCBI Taxonomy" id="4577"/>
    <lineage>
        <taxon>Eukaryota</taxon>
        <taxon>Viridiplantae</taxon>
        <taxon>Streptophyta</taxon>
        <taxon>Embryophyta</taxon>
        <taxon>Tracheophyta</taxon>
        <taxon>Spermatophyta</taxon>
        <taxon>Magnoliopsida</taxon>
        <taxon>Liliopsida</taxon>
        <taxon>Poales</taxon>
        <taxon>Poaceae</taxon>
        <taxon>PACMAD clade</taxon>
        <taxon>Panicoideae</taxon>
        <taxon>Andropogonodae</taxon>
        <taxon>Andropogoneae</taxon>
        <taxon>Tripsacinae</taxon>
        <taxon>Zea</taxon>
    </lineage>
</organism>
<feature type="signal peptide" evidence="1">
    <location>
        <begin position="1"/>
        <end position="21"/>
    </location>
</feature>
<dbReference type="PANTHER" id="PTHR36716">
    <property type="entry name" value="F3H9.20 PROTEIN"/>
    <property type="match status" value="1"/>
</dbReference>
<dbReference type="ExpressionAtlas" id="B4FTS0">
    <property type="expression patterns" value="baseline and differential"/>
</dbReference>
<evidence type="ECO:0000313" key="2">
    <source>
        <dbReference type="EMBL" id="ACF85513.1"/>
    </source>
</evidence>